<keyword evidence="7" id="KW-1185">Reference proteome</keyword>
<dbReference type="InterPro" id="IPR029052">
    <property type="entry name" value="Metallo-depent_PP-like"/>
</dbReference>
<evidence type="ECO:0000256" key="1">
    <source>
        <dbReference type="ARBA" id="ARBA00004141"/>
    </source>
</evidence>
<keyword evidence="4" id="KW-0472">Membrane</keyword>
<proteinExistence type="predicted"/>
<name>A0ABR3JL28_9AGAR</name>
<dbReference type="Proteomes" id="UP001556367">
    <property type="component" value="Unassembled WGS sequence"/>
</dbReference>
<gene>
    <name evidence="6" type="ORF">HGRIS_002594</name>
</gene>
<organism evidence="6 7">
    <name type="scientific">Hohenbuehelia grisea</name>
    <dbReference type="NCBI Taxonomy" id="104357"/>
    <lineage>
        <taxon>Eukaryota</taxon>
        <taxon>Fungi</taxon>
        <taxon>Dikarya</taxon>
        <taxon>Basidiomycota</taxon>
        <taxon>Agaricomycotina</taxon>
        <taxon>Agaricomycetes</taxon>
        <taxon>Agaricomycetidae</taxon>
        <taxon>Agaricales</taxon>
        <taxon>Pleurotineae</taxon>
        <taxon>Pleurotaceae</taxon>
        <taxon>Hohenbuehelia</taxon>
    </lineage>
</organism>
<dbReference type="PANTHER" id="PTHR13315">
    <property type="entry name" value="METALLO PHOSPHOESTERASE RELATED"/>
    <property type="match status" value="1"/>
</dbReference>
<evidence type="ECO:0000259" key="5">
    <source>
        <dbReference type="Pfam" id="PF00149"/>
    </source>
</evidence>
<dbReference type="SUPFAM" id="SSF56300">
    <property type="entry name" value="Metallo-dependent phosphatases"/>
    <property type="match status" value="1"/>
</dbReference>
<sequence length="182" mass="21151">MRLLWTGVILWFELGTFFYSIRRCPWPSVATIHTHSHQELPRLHVLIAADPQILDHRSYPDRPAYLTYLSQIFTDLNLRKSWRAALRTRPHAVVFLGDMMDNGRAVQTQSEYERYYKRFQSIFASGSKVPQYFVPGNHDTGYVQCQYGETEDPSVTPPIQPWFLVTLFTTSTASLYVSLWSA</sequence>
<reference evidence="7" key="1">
    <citation type="submission" date="2024-06" db="EMBL/GenBank/DDBJ databases">
        <title>Multi-omics analyses provide insights into the biosynthesis of the anticancer antibiotic pleurotin in Hohenbuehelia grisea.</title>
        <authorList>
            <person name="Weaver J.A."/>
            <person name="Alberti F."/>
        </authorList>
    </citation>
    <scope>NUCLEOTIDE SEQUENCE [LARGE SCALE GENOMIC DNA]</scope>
    <source>
        <strain evidence="7">T-177</strain>
    </source>
</reference>
<keyword evidence="3" id="KW-1133">Transmembrane helix</keyword>
<dbReference type="InterPro" id="IPR004843">
    <property type="entry name" value="Calcineurin-like_PHP"/>
</dbReference>
<dbReference type="EMBL" id="JASNQZ010000006">
    <property type="protein sequence ID" value="KAL0956446.1"/>
    <property type="molecule type" value="Genomic_DNA"/>
</dbReference>
<dbReference type="Pfam" id="PF00149">
    <property type="entry name" value="Metallophos"/>
    <property type="match status" value="1"/>
</dbReference>
<evidence type="ECO:0000313" key="7">
    <source>
        <dbReference type="Proteomes" id="UP001556367"/>
    </source>
</evidence>
<accession>A0ABR3JL28</accession>
<dbReference type="Gene3D" id="3.60.21.10">
    <property type="match status" value="1"/>
</dbReference>
<feature type="domain" description="Calcineurin-like phosphoesterase" evidence="5">
    <location>
        <begin position="44"/>
        <end position="148"/>
    </location>
</feature>
<comment type="subcellular location">
    <subcellularLocation>
        <location evidence="1">Membrane</location>
        <topology evidence="1">Multi-pass membrane protein</topology>
    </subcellularLocation>
</comment>
<dbReference type="InterPro" id="IPR033308">
    <property type="entry name" value="PGAP5/Cdc1/Ted1"/>
</dbReference>
<protein>
    <recommendedName>
        <fullName evidence="5">Calcineurin-like phosphoesterase domain-containing protein</fullName>
    </recommendedName>
</protein>
<keyword evidence="2" id="KW-0812">Transmembrane</keyword>
<dbReference type="PANTHER" id="PTHR13315:SF4">
    <property type="entry name" value="METALLOPHOSPHOESTERASE, ISOFORM E"/>
    <property type="match status" value="1"/>
</dbReference>
<evidence type="ECO:0000256" key="4">
    <source>
        <dbReference type="ARBA" id="ARBA00023136"/>
    </source>
</evidence>
<evidence type="ECO:0000256" key="3">
    <source>
        <dbReference type="ARBA" id="ARBA00022989"/>
    </source>
</evidence>
<evidence type="ECO:0000313" key="6">
    <source>
        <dbReference type="EMBL" id="KAL0956446.1"/>
    </source>
</evidence>
<evidence type="ECO:0000256" key="2">
    <source>
        <dbReference type="ARBA" id="ARBA00022692"/>
    </source>
</evidence>
<comment type="caution">
    <text evidence="6">The sequence shown here is derived from an EMBL/GenBank/DDBJ whole genome shotgun (WGS) entry which is preliminary data.</text>
</comment>